<gene>
    <name evidence="2" type="ORF">A3C59_03180</name>
</gene>
<dbReference type="EMBL" id="MFCV01000044">
    <property type="protein sequence ID" value="OGE30692.1"/>
    <property type="molecule type" value="Genomic_DNA"/>
</dbReference>
<name>A0A1F5JPY4_9BACT</name>
<comment type="caution">
    <text evidence="2">The sequence shown here is derived from an EMBL/GenBank/DDBJ whole genome shotgun (WGS) entry which is preliminary data.</text>
</comment>
<reference evidence="2 3" key="1">
    <citation type="journal article" date="2016" name="Nat. Commun.">
        <title>Thousands of microbial genomes shed light on interconnected biogeochemical processes in an aquifer system.</title>
        <authorList>
            <person name="Anantharaman K."/>
            <person name="Brown C.T."/>
            <person name="Hug L.A."/>
            <person name="Sharon I."/>
            <person name="Castelle C.J."/>
            <person name="Probst A.J."/>
            <person name="Thomas B.C."/>
            <person name="Singh A."/>
            <person name="Wilkins M.J."/>
            <person name="Karaoz U."/>
            <person name="Brodie E.L."/>
            <person name="Williams K.H."/>
            <person name="Hubbard S.S."/>
            <person name="Banfield J.F."/>
        </authorList>
    </citation>
    <scope>NUCLEOTIDE SEQUENCE [LARGE SCALE GENOMIC DNA]</scope>
</reference>
<dbReference type="AlphaFoldDB" id="A0A1F5JPY4"/>
<accession>A0A1F5JPY4</accession>
<evidence type="ECO:0000313" key="2">
    <source>
        <dbReference type="EMBL" id="OGE30692.1"/>
    </source>
</evidence>
<feature type="region of interest" description="Disordered" evidence="1">
    <location>
        <begin position="1"/>
        <end position="65"/>
    </location>
</feature>
<dbReference type="STRING" id="1797768.A3C59_03180"/>
<proteinExistence type="predicted"/>
<evidence type="ECO:0000256" key="1">
    <source>
        <dbReference type="SAM" id="MobiDB-lite"/>
    </source>
</evidence>
<dbReference type="Proteomes" id="UP000176902">
    <property type="component" value="Unassembled WGS sequence"/>
</dbReference>
<evidence type="ECO:0000313" key="3">
    <source>
        <dbReference type="Proteomes" id="UP000176902"/>
    </source>
</evidence>
<organism evidence="2 3">
    <name type="scientific">Candidatus Daviesbacteria bacterium RIFCSPHIGHO2_02_FULL_36_13</name>
    <dbReference type="NCBI Taxonomy" id="1797768"/>
    <lineage>
        <taxon>Bacteria</taxon>
        <taxon>Candidatus Daviesiibacteriota</taxon>
    </lineage>
</organism>
<protein>
    <submittedName>
        <fullName evidence="2">Uncharacterized protein</fullName>
    </submittedName>
</protein>
<sequence>MSESSGDNNSQIGIVSSEGKILRPDVPPVVRSKTGPGEPRFSDEGVLRQRKGKVSKQPSLVRVGR</sequence>
<feature type="compositionally biased region" description="Polar residues" evidence="1">
    <location>
        <begin position="1"/>
        <end position="14"/>
    </location>
</feature>